<reference evidence="2 3" key="1">
    <citation type="journal article" date="2024" name="J Genomics">
        <title>Draft genome sequencing and assembly of Favolaschia claudopus CIRM-BRFM 2984 isolated from oak limbs.</title>
        <authorList>
            <person name="Navarro D."/>
            <person name="Drula E."/>
            <person name="Chaduli D."/>
            <person name="Cazenave R."/>
            <person name="Ahrendt S."/>
            <person name="Wang J."/>
            <person name="Lipzen A."/>
            <person name="Daum C."/>
            <person name="Barry K."/>
            <person name="Grigoriev I.V."/>
            <person name="Favel A."/>
            <person name="Rosso M.N."/>
            <person name="Martin F."/>
        </authorList>
    </citation>
    <scope>NUCLEOTIDE SEQUENCE [LARGE SCALE GENOMIC DNA]</scope>
    <source>
        <strain evidence="2 3">CIRM-BRFM 2984</strain>
    </source>
</reference>
<keyword evidence="3" id="KW-1185">Reference proteome</keyword>
<dbReference type="Proteomes" id="UP001362999">
    <property type="component" value="Unassembled WGS sequence"/>
</dbReference>
<protein>
    <submittedName>
        <fullName evidence="2">Uncharacterized protein</fullName>
    </submittedName>
</protein>
<dbReference type="EMBL" id="JAWWNJ010000061">
    <property type="protein sequence ID" value="KAK7013000.1"/>
    <property type="molecule type" value="Genomic_DNA"/>
</dbReference>
<sequence>MVSMGQRKMQGVDEHLPVALHPTSANAWSIDLPSHKGCLRLVHISSSTRSSQLQQSTSEAIAAVQDWNHDHDLVGELRSSLFTNTTAGTRRRTSPRLDYPPAEASRITFHAGTQTPVFRAHGPAAAPTLVLRLVYHTAMTRPPPHHPTRTLHDLRKGEGARTAHPILLIHPLLLVVDPMMSGHTRRCRGSSLSATVPESRRRRSVLPSSPAGSTLAPHLRRPTLCVDYPHVVLPEPRMRKQPALRFHLTSPVDECPASHLTHTGKSELTRARDNDDADIVRHRFPISTYSSSSPTPPPSSSNPPRPSPVARTHLHIAAPNLVSHNTTENGVNPTHQRRW</sequence>
<evidence type="ECO:0000313" key="2">
    <source>
        <dbReference type="EMBL" id="KAK7013000.1"/>
    </source>
</evidence>
<comment type="caution">
    <text evidence="2">The sequence shown here is derived from an EMBL/GenBank/DDBJ whole genome shotgun (WGS) entry which is preliminary data.</text>
</comment>
<proteinExistence type="predicted"/>
<feature type="region of interest" description="Disordered" evidence="1">
    <location>
        <begin position="184"/>
        <end position="217"/>
    </location>
</feature>
<dbReference type="AlphaFoldDB" id="A0AAW0AJX0"/>
<feature type="compositionally biased region" description="Polar residues" evidence="1">
    <location>
        <begin position="322"/>
        <end position="339"/>
    </location>
</feature>
<name>A0AAW0AJX0_9AGAR</name>
<accession>A0AAW0AJX0</accession>
<organism evidence="2 3">
    <name type="scientific">Favolaschia claudopus</name>
    <dbReference type="NCBI Taxonomy" id="2862362"/>
    <lineage>
        <taxon>Eukaryota</taxon>
        <taxon>Fungi</taxon>
        <taxon>Dikarya</taxon>
        <taxon>Basidiomycota</taxon>
        <taxon>Agaricomycotina</taxon>
        <taxon>Agaricomycetes</taxon>
        <taxon>Agaricomycetidae</taxon>
        <taxon>Agaricales</taxon>
        <taxon>Marasmiineae</taxon>
        <taxon>Mycenaceae</taxon>
        <taxon>Favolaschia</taxon>
    </lineage>
</organism>
<feature type="region of interest" description="Disordered" evidence="1">
    <location>
        <begin position="285"/>
        <end position="339"/>
    </location>
</feature>
<evidence type="ECO:0000256" key="1">
    <source>
        <dbReference type="SAM" id="MobiDB-lite"/>
    </source>
</evidence>
<feature type="compositionally biased region" description="Pro residues" evidence="1">
    <location>
        <begin position="294"/>
        <end position="307"/>
    </location>
</feature>
<evidence type="ECO:0000313" key="3">
    <source>
        <dbReference type="Proteomes" id="UP001362999"/>
    </source>
</evidence>
<gene>
    <name evidence="2" type="ORF">R3P38DRAFT_3581617</name>
</gene>